<accession>A0A1E3IFP0</accession>
<evidence type="ECO:0000256" key="1">
    <source>
        <dbReference type="SAM" id="MobiDB-lite"/>
    </source>
</evidence>
<evidence type="ECO:0000313" key="2">
    <source>
        <dbReference type="EMBL" id="ODN87432.1"/>
    </source>
</evidence>
<proteinExistence type="predicted"/>
<dbReference type="Proteomes" id="UP000094819">
    <property type="component" value="Unassembled WGS sequence"/>
</dbReference>
<feature type="compositionally biased region" description="Polar residues" evidence="1">
    <location>
        <begin position="1"/>
        <end position="11"/>
    </location>
</feature>
<feature type="region of interest" description="Disordered" evidence="1">
    <location>
        <begin position="1"/>
        <end position="25"/>
    </location>
</feature>
<dbReference type="EMBL" id="AWGH01000028">
    <property type="protein sequence ID" value="ODN87432.1"/>
    <property type="molecule type" value="Genomic_DNA"/>
</dbReference>
<comment type="caution">
    <text evidence="2">The sequence shown here is derived from an EMBL/GenBank/DDBJ whole genome shotgun (WGS) entry which is preliminary data.</text>
</comment>
<feature type="compositionally biased region" description="Low complexity" evidence="1">
    <location>
        <begin position="13"/>
        <end position="25"/>
    </location>
</feature>
<dbReference type="GeneID" id="30196270"/>
<organism evidence="2 3">
    <name type="scientific">Cryptococcus wingfieldii CBS 7118</name>
    <dbReference type="NCBI Taxonomy" id="1295528"/>
    <lineage>
        <taxon>Eukaryota</taxon>
        <taxon>Fungi</taxon>
        <taxon>Dikarya</taxon>
        <taxon>Basidiomycota</taxon>
        <taxon>Agaricomycotina</taxon>
        <taxon>Tremellomycetes</taxon>
        <taxon>Tremellales</taxon>
        <taxon>Cryptococcaceae</taxon>
        <taxon>Cryptococcus</taxon>
    </lineage>
</organism>
<reference evidence="2 3" key="1">
    <citation type="submission" date="2016-06" db="EMBL/GenBank/DDBJ databases">
        <title>Evolution of pathogenesis and genome organization in the Tremellales.</title>
        <authorList>
            <person name="Cuomo C."/>
            <person name="Litvintseva A."/>
            <person name="Heitman J."/>
            <person name="Chen Y."/>
            <person name="Sun S."/>
            <person name="Springer D."/>
            <person name="Dromer F."/>
            <person name="Young S."/>
            <person name="Zeng Q."/>
            <person name="Chapman S."/>
            <person name="Gujja S."/>
            <person name="Saif S."/>
            <person name="Birren B."/>
        </authorList>
    </citation>
    <scope>NUCLEOTIDE SEQUENCE [LARGE SCALE GENOMIC DNA]</scope>
    <source>
        <strain evidence="2 3">CBS 7118</strain>
    </source>
</reference>
<dbReference type="AlphaFoldDB" id="A0A1E3IFP0"/>
<name>A0A1E3IFP0_9TREE</name>
<dbReference type="RefSeq" id="XP_019028992.1">
    <property type="nucleotide sequence ID" value="XM_019179074.1"/>
</dbReference>
<protein>
    <submittedName>
        <fullName evidence="2">Uncharacterized protein</fullName>
    </submittedName>
</protein>
<sequence length="146" mass="16649">MELGSTASFQQKAPLGPTPTSASATSSEALIKVLEEKIKKLSLKAAPQTEVIYTSVIRAREPEPFSGNPDKLEWFIFHTQLYFEADSDTFDSDQRKIIFTQPRPAFLLDYDLLIAQLRRKWGVPNVRGRGQRNRRGYRQTDVAYNI</sequence>
<keyword evidence="3" id="KW-1185">Reference proteome</keyword>
<gene>
    <name evidence="2" type="ORF">L198_07059</name>
</gene>
<evidence type="ECO:0000313" key="3">
    <source>
        <dbReference type="Proteomes" id="UP000094819"/>
    </source>
</evidence>